<comment type="caution">
    <text evidence="2">The sequence shown here is derived from an EMBL/GenBank/DDBJ whole genome shotgun (WGS) entry which is preliminary data.</text>
</comment>
<feature type="transmembrane region" description="Helical" evidence="1">
    <location>
        <begin position="107"/>
        <end position="126"/>
    </location>
</feature>
<sequence>MEDGWYLCSSRYVVSLFSLLRNGFGCEDSRNGCYNLFKNYCENFAIYCKTGLVAVTCKTIGQSGQIISYIAVPVAAIFRTPSLVFAANACGIAAALGMGVVTTALYAMAATATGFGAIGFIGAYCMKRYISDIGIRRDVEKVEVDELTRKLAEGLFRVGEP</sequence>
<organism evidence="2 3">
    <name type="scientific">Stylosanthes scabra</name>
    <dbReference type="NCBI Taxonomy" id="79078"/>
    <lineage>
        <taxon>Eukaryota</taxon>
        <taxon>Viridiplantae</taxon>
        <taxon>Streptophyta</taxon>
        <taxon>Embryophyta</taxon>
        <taxon>Tracheophyta</taxon>
        <taxon>Spermatophyta</taxon>
        <taxon>Magnoliopsida</taxon>
        <taxon>eudicotyledons</taxon>
        <taxon>Gunneridae</taxon>
        <taxon>Pentapetalae</taxon>
        <taxon>rosids</taxon>
        <taxon>fabids</taxon>
        <taxon>Fabales</taxon>
        <taxon>Fabaceae</taxon>
        <taxon>Papilionoideae</taxon>
        <taxon>50 kb inversion clade</taxon>
        <taxon>dalbergioids sensu lato</taxon>
        <taxon>Dalbergieae</taxon>
        <taxon>Pterocarpus clade</taxon>
        <taxon>Stylosanthes</taxon>
    </lineage>
</organism>
<gene>
    <name evidence="2" type="ORF">PIB30_042305</name>
</gene>
<reference evidence="2 3" key="1">
    <citation type="journal article" date="2023" name="Plants (Basel)">
        <title>Bridging the Gap: Combining Genomics and Transcriptomics Approaches to Understand Stylosanthes scabra, an Orphan Legume from the Brazilian Caatinga.</title>
        <authorList>
            <person name="Ferreira-Neto J.R.C."/>
            <person name="da Silva M.D."/>
            <person name="Binneck E."/>
            <person name="de Melo N.F."/>
            <person name="da Silva R.H."/>
            <person name="de Melo A.L.T.M."/>
            <person name="Pandolfi V."/>
            <person name="Bustamante F.O."/>
            <person name="Brasileiro-Vidal A.C."/>
            <person name="Benko-Iseppon A.M."/>
        </authorList>
    </citation>
    <scope>NUCLEOTIDE SEQUENCE [LARGE SCALE GENOMIC DNA]</scope>
    <source>
        <tissue evidence="2">Leaves</tissue>
    </source>
</reference>
<keyword evidence="1" id="KW-1133">Transmembrane helix</keyword>
<name>A0ABU6YCI3_9FABA</name>
<dbReference type="Proteomes" id="UP001341840">
    <property type="component" value="Unassembled WGS sequence"/>
</dbReference>
<dbReference type="PANTHER" id="PTHR46137">
    <property type="entry name" value="OS05G0310600 PROTEIN"/>
    <property type="match status" value="1"/>
</dbReference>
<protein>
    <submittedName>
        <fullName evidence="2">Uncharacterized protein</fullName>
    </submittedName>
</protein>
<keyword evidence="1" id="KW-0472">Membrane</keyword>
<evidence type="ECO:0000256" key="1">
    <source>
        <dbReference type="SAM" id="Phobius"/>
    </source>
</evidence>
<keyword evidence="3" id="KW-1185">Reference proteome</keyword>
<keyword evidence="1" id="KW-0812">Transmembrane</keyword>
<dbReference type="EMBL" id="JASCZI010241895">
    <property type="protein sequence ID" value="MED6208127.1"/>
    <property type="molecule type" value="Genomic_DNA"/>
</dbReference>
<evidence type="ECO:0000313" key="2">
    <source>
        <dbReference type="EMBL" id="MED6208127.1"/>
    </source>
</evidence>
<dbReference type="PANTHER" id="PTHR46137:SF4">
    <property type="entry name" value="PROTEIN LEAD-SENSITIVE 1"/>
    <property type="match status" value="1"/>
</dbReference>
<evidence type="ECO:0000313" key="3">
    <source>
        <dbReference type="Proteomes" id="UP001341840"/>
    </source>
</evidence>
<accession>A0ABU6YCI3</accession>
<proteinExistence type="predicted"/>